<gene>
    <name evidence="1" type="ORF">IPP15_01180</name>
</gene>
<sequence length="224" mass="26790">MKRFVLTLLILIPIAGFSQKSDVGNWFIYFGNQKINNKWNWWNEVQYRNYNFAGDLQQLLLRTGVGYNLTENNNNVLLGYAFIKSQRYIPNSDDKVGTNEHRLYQQFITRQNFGRVFIQHRYRIEERFLADDFKMRFRYFLSLNVPLNKKTMEAKAIYASAYNEIFLNSTNTLFDRNRLYGALGYVFSKNFRMEAGFMNQTLESSYRNQFQIVLFNNLSLQQQK</sequence>
<dbReference type="AlphaFoldDB" id="A0A9D7SQ58"/>
<reference evidence="1 2" key="1">
    <citation type="submission" date="2020-10" db="EMBL/GenBank/DDBJ databases">
        <title>Connecting structure to function with the recovery of over 1000 high-quality activated sludge metagenome-assembled genomes encoding full-length rRNA genes using long-read sequencing.</title>
        <authorList>
            <person name="Singleton C.M."/>
            <person name="Petriglieri F."/>
            <person name="Kristensen J.M."/>
            <person name="Kirkegaard R.H."/>
            <person name="Michaelsen T.Y."/>
            <person name="Andersen M.H."/>
            <person name="Karst S.M."/>
            <person name="Dueholm M.S."/>
            <person name="Nielsen P.H."/>
            <person name="Albertsen M."/>
        </authorList>
    </citation>
    <scope>NUCLEOTIDE SEQUENCE [LARGE SCALE GENOMIC DNA]</scope>
    <source>
        <strain evidence="1">Ribe_18-Q3-R11-54_MAXAC.273</strain>
    </source>
</reference>
<dbReference type="Pfam" id="PF10677">
    <property type="entry name" value="DUF2490"/>
    <property type="match status" value="1"/>
</dbReference>
<evidence type="ECO:0000313" key="2">
    <source>
        <dbReference type="Proteomes" id="UP000808337"/>
    </source>
</evidence>
<evidence type="ECO:0000313" key="1">
    <source>
        <dbReference type="EMBL" id="MBK9981033.1"/>
    </source>
</evidence>
<comment type="caution">
    <text evidence="1">The sequence shown here is derived from an EMBL/GenBank/DDBJ whole genome shotgun (WGS) entry which is preliminary data.</text>
</comment>
<name>A0A9D7SQ58_9BACT</name>
<dbReference type="InterPro" id="IPR019619">
    <property type="entry name" value="DUF2490"/>
</dbReference>
<dbReference type="Proteomes" id="UP000808337">
    <property type="component" value="Unassembled WGS sequence"/>
</dbReference>
<organism evidence="1 2">
    <name type="scientific">Candidatus Opimibacter skivensis</name>
    <dbReference type="NCBI Taxonomy" id="2982028"/>
    <lineage>
        <taxon>Bacteria</taxon>
        <taxon>Pseudomonadati</taxon>
        <taxon>Bacteroidota</taxon>
        <taxon>Saprospiria</taxon>
        <taxon>Saprospirales</taxon>
        <taxon>Saprospiraceae</taxon>
        <taxon>Candidatus Opimibacter</taxon>
    </lineage>
</organism>
<proteinExistence type="predicted"/>
<accession>A0A9D7SQ58</accession>
<dbReference type="EMBL" id="JADKGY010000001">
    <property type="protein sequence ID" value="MBK9981033.1"/>
    <property type="molecule type" value="Genomic_DNA"/>
</dbReference>
<protein>
    <submittedName>
        <fullName evidence="1">DUF2490 domain-containing protein</fullName>
    </submittedName>
</protein>